<dbReference type="Pfam" id="PF10075">
    <property type="entry name" value="CSN8_PSD8_EIF3K"/>
    <property type="match status" value="1"/>
</dbReference>
<gene>
    <name evidence="8" type="primary">EOG090X0F3A</name>
</gene>
<evidence type="ECO:0000313" key="8">
    <source>
        <dbReference type="EMBL" id="SVE82770.1"/>
    </source>
</evidence>
<dbReference type="EMBL" id="LR012591">
    <property type="protein sequence ID" value="SVE82210.1"/>
    <property type="molecule type" value="mRNA"/>
</dbReference>
<keyword evidence="3" id="KW-0963">Cytoplasm</keyword>
<dbReference type="GO" id="GO:0005737">
    <property type="term" value="C:cytoplasm"/>
    <property type="evidence" value="ECO:0007669"/>
    <property type="project" value="UniProtKB-SubCell"/>
</dbReference>
<accession>A0A4Y7MM94</accession>
<evidence type="ECO:0000256" key="3">
    <source>
        <dbReference type="ARBA" id="ARBA00022490"/>
    </source>
</evidence>
<dbReference type="GO" id="GO:0010387">
    <property type="term" value="P:COP9 signalosome assembly"/>
    <property type="evidence" value="ECO:0007669"/>
    <property type="project" value="InterPro"/>
</dbReference>
<dbReference type="GO" id="GO:0000338">
    <property type="term" value="P:protein deneddylation"/>
    <property type="evidence" value="ECO:0007669"/>
    <property type="project" value="InterPro"/>
</dbReference>
<keyword evidence="4" id="KW-0736">Signalosome</keyword>
<protein>
    <submittedName>
        <fullName evidence="8">EOG090X0F3A</fullName>
    </submittedName>
</protein>
<evidence type="ECO:0000256" key="2">
    <source>
        <dbReference type="ARBA" id="ARBA00004496"/>
    </source>
</evidence>
<reference evidence="8" key="1">
    <citation type="submission" date="2018-08" db="EMBL/GenBank/DDBJ databases">
        <authorList>
            <person name="Cornetti L."/>
        </authorList>
    </citation>
    <scope>NUCLEOTIDE SEQUENCE</scope>
    <source>
        <strain evidence="7">MN-DM1-1</strain>
        <strain evidence="8">RU-SAM-5</strain>
    </source>
</reference>
<dbReference type="EMBL" id="LR013151">
    <property type="protein sequence ID" value="SVE82770.1"/>
    <property type="molecule type" value="mRNA"/>
</dbReference>
<dbReference type="PANTHER" id="PTHR13339">
    <property type="entry name" value="COP9 SIGNALOSOME COMPLEX SUBUNIT 8"/>
    <property type="match status" value="1"/>
</dbReference>
<proteinExistence type="evidence at transcript level"/>
<dbReference type="InterPro" id="IPR033464">
    <property type="entry name" value="CSN8_PSD8_EIF3K"/>
</dbReference>
<sequence length="230" mass="26539">MFPTQQTIKHCRQSKNTFKNRRLTLTERNLCVWLRGMSSKIVLFESTAQELEKQELEGANGLALGDLHCQLLSIYLCNFDLCHAKFLWKRISNEEKTSFPLLGQIWEVGKKLWMKEHNAVFNLLRNTKWPPSVEPYMTSLEENLRQKSLQLIGKAYLSITSTTFADLVGYVDHPENAEKLLAKLQAEQGWTCDPASQLIIPKRPTPANIPLMRNEEQLQSLTQFVSFLEN</sequence>
<dbReference type="PANTHER" id="PTHR13339:SF0">
    <property type="entry name" value="COP9 SIGNALOSOME COMPLEX SUBUNIT 8"/>
    <property type="match status" value="1"/>
</dbReference>
<evidence type="ECO:0000259" key="6">
    <source>
        <dbReference type="Pfam" id="PF10075"/>
    </source>
</evidence>
<organism evidence="8">
    <name type="scientific">Daphnia magna</name>
    <dbReference type="NCBI Taxonomy" id="35525"/>
    <lineage>
        <taxon>Eukaryota</taxon>
        <taxon>Metazoa</taxon>
        <taxon>Ecdysozoa</taxon>
        <taxon>Arthropoda</taxon>
        <taxon>Crustacea</taxon>
        <taxon>Branchiopoda</taxon>
        <taxon>Diplostraca</taxon>
        <taxon>Cladocera</taxon>
        <taxon>Anomopoda</taxon>
        <taxon>Daphniidae</taxon>
        <taxon>Daphnia</taxon>
    </lineage>
</organism>
<evidence type="ECO:0000313" key="7">
    <source>
        <dbReference type="EMBL" id="SVE82210.1"/>
    </source>
</evidence>
<dbReference type="InterPro" id="IPR033205">
    <property type="entry name" value="COP9_CSN8"/>
</dbReference>
<keyword evidence="5" id="KW-0539">Nucleus</keyword>
<dbReference type="OrthoDB" id="5351233at2759"/>
<evidence type="ECO:0000256" key="4">
    <source>
        <dbReference type="ARBA" id="ARBA00022790"/>
    </source>
</evidence>
<dbReference type="GO" id="GO:0008180">
    <property type="term" value="C:COP9 signalosome"/>
    <property type="evidence" value="ECO:0007669"/>
    <property type="project" value="UniProtKB-KW"/>
</dbReference>
<dbReference type="AlphaFoldDB" id="A0A4Y7MM94"/>
<comment type="subcellular location">
    <subcellularLocation>
        <location evidence="2">Cytoplasm</location>
    </subcellularLocation>
    <subcellularLocation>
        <location evidence="1">Nucleus</location>
    </subcellularLocation>
</comment>
<feature type="domain" description="CSN8/PSMD8/EIF3K" evidence="6">
    <location>
        <begin position="67"/>
        <end position="207"/>
    </location>
</feature>
<evidence type="ECO:0000256" key="1">
    <source>
        <dbReference type="ARBA" id="ARBA00004123"/>
    </source>
</evidence>
<name>A0A4Y7MM94_9CRUS</name>
<evidence type="ECO:0000256" key="5">
    <source>
        <dbReference type="ARBA" id="ARBA00023242"/>
    </source>
</evidence>